<dbReference type="GO" id="GO:0004588">
    <property type="term" value="F:orotate phosphoribosyltransferase activity"/>
    <property type="evidence" value="ECO:0007669"/>
    <property type="project" value="UniProtKB-UniRule"/>
</dbReference>
<comment type="caution">
    <text evidence="6">Lacks conserved residue(s) required for the propagation of feature annotation.</text>
</comment>
<comment type="function">
    <text evidence="6">Catalyzes the transfer of a ribosyl phosphate group from 5-phosphoribose 1-diphosphate to orotate, leading to the formation of orotidine monophosphate (OMP).</text>
</comment>
<keyword evidence="5 6" id="KW-0665">Pyrimidine biosynthesis</keyword>
<sequence length="223" mass="23659">MLLSASDAPRVAQALVGLGAVRIASHQPFIYTSGWASPVYVDAQVLMSDVALRGEIMDIAARCMRPLIAARGINAIVGTESSGIAFAAWLAERLELPMLYLRKRPVGWDITAQLEGRLPDNAKVLLVDDVTTDGRSKAGTVAALRRAGPVIEDVLVLLDYALYAPQAGTLADHALSLHALATWNQLHEALLASGQLNAEQKATLADFSASPVDWSIRHGGSGA</sequence>
<evidence type="ECO:0000256" key="3">
    <source>
        <dbReference type="ARBA" id="ARBA00022676"/>
    </source>
</evidence>
<dbReference type="Pfam" id="PF00156">
    <property type="entry name" value="Pribosyltran"/>
    <property type="match status" value="1"/>
</dbReference>
<dbReference type="CDD" id="cd06223">
    <property type="entry name" value="PRTases_typeI"/>
    <property type="match status" value="1"/>
</dbReference>
<evidence type="ECO:0000259" key="7">
    <source>
        <dbReference type="Pfam" id="PF00156"/>
    </source>
</evidence>
<evidence type="ECO:0000256" key="2">
    <source>
        <dbReference type="ARBA" id="ARBA00011971"/>
    </source>
</evidence>
<feature type="binding site" evidence="6">
    <location>
        <position position="132"/>
    </location>
    <ligand>
        <name>orotate</name>
        <dbReference type="ChEBI" id="CHEBI:30839"/>
    </ligand>
</feature>
<dbReference type="EMBL" id="CP006704">
    <property type="protein sequence ID" value="AIJ46532.1"/>
    <property type="molecule type" value="Genomic_DNA"/>
</dbReference>
<accession>A0A076PT79</accession>
<dbReference type="Proteomes" id="UP000028782">
    <property type="component" value="Chromosome"/>
</dbReference>
<comment type="subunit">
    <text evidence="6">Homodimer.</text>
</comment>
<feature type="domain" description="Phosphoribosyltransferase" evidence="7">
    <location>
        <begin position="55"/>
        <end position="150"/>
    </location>
</feature>
<evidence type="ECO:0000256" key="4">
    <source>
        <dbReference type="ARBA" id="ARBA00022679"/>
    </source>
</evidence>
<organism evidence="8 9">
    <name type="scientific">Comamonas testosteroni TK102</name>
    <dbReference type="NCBI Taxonomy" id="1392005"/>
    <lineage>
        <taxon>Bacteria</taxon>
        <taxon>Pseudomonadati</taxon>
        <taxon>Pseudomonadota</taxon>
        <taxon>Betaproteobacteria</taxon>
        <taxon>Burkholderiales</taxon>
        <taxon>Comamonadaceae</taxon>
        <taxon>Comamonas</taxon>
    </lineage>
</organism>
<dbReference type="HOGENOM" id="CLU_074878_1_0_4"/>
<dbReference type="SUPFAM" id="SSF53271">
    <property type="entry name" value="PRTase-like"/>
    <property type="match status" value="1"/>
</dbReference>
<evidence type="ECO:0000313" key="8">
    <source>
        <dbReference type="EMBL" id="AIJ46532.1"/>
    </source>
</evidence>
<dbReference type="InterPro" id="IPR000836">
    <property type="entry name" value="PRTase_dom"/>
</dbReference>
<dbReference type="HAMAP" id="MF_01208">
    <property type="entry name" value="PyrE"/>
    <property type="match status" value="1"/>
</dbReference>
<gene>
    <name evidence="6" type="primary">pyrE</name>
    <name evidence="8" type="ORF">O987_12080</name>
</gene>
<name>A0A076PT79_COMTE</name>
<protein>
    <recommendedName>
        <fullName evidence="2 6">Orotate phosphoribosyltransferase</fullName>
        <shortName evidence="6">OPRT</shortName>
        <shortName evidence="6">OPRTase</shortName>
        <ecNumber evidence="2 6">2.4.2.10</ecNumber>
    </recommendedName>
</protein>
<feature type="binding site" evidence="6">
    <location>
        <position position="102"/>
    </location>
    <ligand>
        <name>5-phospho-alpha-D-ribose 1-diphosphate</name>
        <dbReference type="ChEBI" id="CHEBI:58017"/>
        <note>ligand shared between dimeric partners</note>
    </ligand>
</feature>
<keyword evidence="6" id="KW-0460">Magnesium</keyword>
<dbReference type="GO" id="GO:0044205">
    <property type="term" value="P:'de novo' UMP biosynthetic process"/>
    <property type="evidence" value="ECO:0007669"/>
    <property type="project" value="UniProtKB-UniRule"/>
</dbReference>
<dbReference type="GO" id="GO:0019856">
    <property type="term" value="P:pyrimidine nucleobase biosynthetic process"/>
    <property type="evidence" value="ECO:0007669"/>
    <property type="project" value="TreeGrafter"/>
</dbReference>
<evidence type="ECO:0000313" key="9">
    <source>
        <dbReference type="Proteomes" id="UP000028782"/>
    </source>
</evidence>
<dbReference type="GO" id="GO:0000287">
    <property type="term" value="F:magnesium ion binding"/>
    <property type="evidence" value="ECO:0007669"/>
    <property type="project" value="UniProtKB-UniRule"/>
</dbReference>
<comment type="cofactor">
    <cofactor evidence="6">
        <name>Mg(2+)</name>
        <dbReference type="ChEBI" id="CHEBI:18420"/>
    </cofactor>
</comment>
<evidence type="ECO:0000256" key="6">
    <source>
        <dbReference type="HAMAP-Rule" id="MF_01208"/>
    </source>
</evidence>
<dbReference type="KEGG" id="ctes:O987_12080"/>
<comment type="catalytic activity">
    <reaction evidence="6">
        <text>orotidine 5'-phosphate + diphosphate = orotate + 5-phospho-alpha-D-ribose 1-diphosphate</text>
        <dbReference type="Rhea" id="RHEA:10380"/>
        <dbReference type="ChEBI" id="CHEBI:30839"/>
        <dbReference type="ChEBI" id="CHEBI:33019"/>
        <dbReference type="ChEBI" id="CHEBI:57538"/>
        <dbReference type="ChEBI" id="CHEBI:58017"/>
        <dbReference type="EC" id="2.4.2.10"/>
    </reaction>
</comment>
<keyword evidence="4 6" id="KW-0808">Transferase</keyword>
<dbReference type="PANTHER" id="PTHR19278:SF9">
    <property type="entry name" value="URIDINE 5'-MONOPHOSPHATE SYNTHASE"/>
    <property type="match status" value="1"/>
</dbReference>
<dbReference type="RefSeq" id="WP_003055759.1">
    <property type="nucleotide sequence ID" value="NZ_CP006704.1"/>
</dbReference>
<feature type="binding site" description="in other chain" evidence="6">
    <location>
        <position position="103"/>
    </location>
    <ligand>
        <name>5-phospho-alpha-D-ribose 1-diphosphate</name>
        <dbReference type="ChEBI" id="CHEBI:58017"/>
        <note>ligand shared between dimeric partners</note>
    </ligand>
</feature>
<dbReference type="InterPro" id="IPR023031">
    <property type="entry name" value="OPRT"/>
</dbReference>
<dbReference type="AlphaFoldDB" id="A0A076PT79"/>
<comment type="similarity">
    <text evidence="6">Belongs to the purine/pyrimidine phosphoribosyltransferase family. PyrE subfamily.</text>
</comment>
<dbReference type="UniPathway" id="UPA00070">
    <property type="reaction ID" value="UER00119"/>
</dbReference>
<dbReference type="EC" id="2.4.2.10" evidence="2 6"/>
<proteinExistence type="inferred from homology"/>
<keyword evidence="3 6" id="KW-0328">Glycosyltransferase</keyword>
<comment type="pathway">
    <text evidence="1 6">Pyrimidine metabolism; UMP biosynthesis via de novo pathway; UMP from orotate: step 1/2.</text>
</comment>
<dbReference type="InterPro" id="IPR029057">
    <property type="entry name" value="PRTase-like"/>
</dbReference>
<feature type="binding site" description="in other chain" evidence="6">
    <location>
        <begin position="128"/>
        <end position="136"/>
    </location>
    <ligand>
        <name>5-phospho-alpha-D-ribose 1-diphosphate</name>
        <dbReference type="ChEBI" id="CHEBI:58017"/>
        <note>ligand shared between dimeric partners</note>
    </ligand>
</feature>
<dbReference type="Gene3D" id="3.40.50.2020">
    <property type="match status" value="1"/>
</dbReference>
<dbReference type="PANTHER" id="PTHR19278">
    <property type="entry name" value="OROTATE PHOSPHORIBOSYLTRANSFERASE"/>
    <property type="match status" value="1"/>
</dbReference>
<reference evidence="8 9" key="1">
    <citation type="journal article" date="2014" name="Genome Announc.">
        <title>Complete Genome Sequence of Polychlorinated Biphenyl Degrader Comamonas testosteroni TK102 (NBRC 109938).</title>
        <authorList>
            <person name="Fukuda K."/>
            <person name="Hosoyama A."/>
            <person name="Tsuchikane K."/>
            <person name="Ohji S."/>
            <person name="Yamazoe A."/>
            <person name="Fujita N."/>
            <person name="Shintani M."/>
            <person name="Kimbara K."/>
        </authorList>
    </citation>
    <scope>NUCLEOTIDE SEQUENCE [LARGE SCALE GENOMIC DNA]</scope>
    <source>
        <strain evidence="8">TK102</strain>
    </source>
</reference>
<evidence type="ECO:0000256" key="1">
    <source>
        <dbReference type="ARBA" id="ARBA00004889"/>
    </source>
</evidence>
<evidence type="ECO:0000256" key="5">
    <source>
        <dbReference type="ARBA" id="ARBA00022975"/>
    </source>
</evidence>